<dbReference type="PANTHER" id="PTHR18874">
    <property type="entry name" value="CMF/LEK/CENP CELL DIVISION-RELATED"/>
    <property type="match status" value="1"/>
</dbReference>
<evidence type="ECO:0000313" key="4">
    <source>
        <dbReference type="Proteomes" id="UP000550660"/>
    </source>
</evidence>
<dbReference type="EMBL" id="VXAG01000388">
    <property type="protein sequence ID" value="NXJ79067.1"/>
    <property type="molecule type" value="Genomic_DNA"/>
</dbReference>
<name>A0A7L0E7Y0_TROML</name>
<proteinExistence type="predicted"/>
<feature type="compositionally biased region" description="Polar residues" evidence="1">
    <location>
        <begin position="95"/>
        <end position="108"/>
    </location>
</feature>
<dbReference type="InterPro" id="IPR043513">
    <property type="entry name" value="Cenp-F"/>
</dbReference>
<sequence>MIWAVEEWKEGLSPRVLQKIRELESQVDKLEKEHQQSQFQLESLEAALQKTETEGNIENEKNEAAALKRETQIVMELCDNLEKAKEKISHDLQVKESQTNIQSGQLNSSKKDIKRLEQELKR</sequence>
<evidence type="ECO:0000259" key="2">
    <source>
        <dbReference type="Pfam" id="PF10481"/>
    </source>
</evidence>
<feature type="non-terminal residue" evidence="3">
    <location>
        <position position="1"/>
    </location>
</feature>
<dbReference type="AlphaFoldDB" id="A0A7L0E7Y0"/>
<evidence type="ECO:0000256" key="1">
    <source>
        <dbReference type="SAM" id="MobiDB-lite"/>
    </source>
</evidence>
<dbReference type="InterPro" id="IPR018463">
    <property type="entry name" value="Centromere_CenpF_N"/>
</dbReference>
<dbReference type="GO" id="GO:0070840">
    <property type="term" value="F:dynein complex binding"/>
    <property type="evidence" value="ECO:0007669"/>
    <property type="project" value="TreeGrafter"/>
</dbReference>
<protein>
    <submittedName>
        <fullName evidence="3">CENPF protein</fullName>
    </submittedName>
</protein>
<dbReference type="GO" id="GO:0005634">
    <property type="term" value="C:nucleus"/>
    <property type="evidence" value="ECO:0007669"/>
    <property type="project" value="TreeGrafter"/>
</dbReference>
<reference evidence="3 4" key="1">
    <citation type="submission" date="2019-09" db="EMBL/GenBank/DDBJ databases">
        <title>Bird 10,000 Genomes (B10K) Project - Family phase.</title>
        <authorList>
            <person name="Zhang G."/>
        </authorList>
    </citation>
    <scope>NUCLEOTIDE SEQUENCE [LARGE SCALE GENOMIC DNA]</scope>
    <source>
        <strain evidence="3">B10K-DU-007-40</strain>
        <tissue evidence="3">Mixed tissue sample</tissue>
    </source>
</reference>
<dbReference type="Proteomes" id="UP000550660">
    <property type="component" value="Unassembled WGS sequence"/>
</dbReference>
<comment type="caution">
    <text evidence="3">The sequence shown here is derived from an EMBL/GenBank/DDBJ whole genome shotgun (WGS) entry which is preliminary data.</text>
</comment>
<accession>A0A7L0E7Y0</accession>
<dbReference type="GO" id="GO:0000278">
    <property type="term" value="P:mitotic cell cycle"/>
    <property type="evidence" value="ECO:0007669"/>
    <property type="project" value="TreeGrafter"/>
</dbReference>
<dbReference type="Pfam" id="PF10481">
    <property type="entry name" value="CENP-F_N"/>
    <property type="match status" value="1"/>
</dbReference>
<evidence type="ECO:0000313" key="3">
    <source>
        <dbReference type="EMBL" id="NXJ79067.1"/>
    </source>
</evidence>
<keyword evidence="4" id="KW-1185">Reference proteome</keyword>
<feature type="compositionally biased region" description="Basic and acidic residues" evidence="1">
    <location>
        <begin position="109"/>
        <end position="122"/>
    </location>
</feature>
<feature type="region of interest" description="Disordered" evidence="1">
    <location>
        <begin position="90"/>
        <end position="122"/>
    </location>
</feature>
<dbReference type="GO" id="GO:0008017">
    <property type="term" value="F:microtubule binding"/>
    <property type="evidence" value="ECO:0007669"/>
    <property type="project" value="InterPro"/>
</dbReference>
<organism evidence="3 4">
    <name type="scientific">Trogon melanurus</name>
    <name type="common">Black-tailed trogon</name>
    <dbReference type="NCBI Taxonomy" id="56311"/>
    <lineage>
        <taxon>Eukaryota</taxon>
        <taxon>Metazoa</taxon>
        <taxon>Chordata</taxon>
        <taxon>Craniata</taxon>
        <taxon>Vertebrata</taxon>
        <taxon>Euteleostomi</taxon>
        <taxon>Archelosauria</taxon>
        <taxon>Archosauria</taxon>
        <taxon>Dinosauria</taxon>
        <taxon>Saurischia</taxon>
        <taxon>Theropoda</taxon>
        <taxon>Coelurosauria</taxon>
        <taxon>Aves</taxon>
        <taxon>Neognathae</taxon>
        <taxon>Neoaves</taxon>
        <taxon>Telluraves</taxon>
        <taxon>Coraciimorphae</taxon>
        <taxon>Trogoniformes</taxon>
        <taxon>Trogonidae</taxon>
        <taxon>Trogon</taxon>
    </lineage>
</organism>
<dbReference type="GO" id="GO:0000775">
    <property type="term" value="C:chromosome, centromeric region"/>
    <property type="evidence" value="ECO:0007669"/>
    <property type="project" value="InterPro"/>
</dbReference>
<dbReference type="GO" id="GO:0051310">
    <property type="term" value="P:metaphase chromosome alignment"/>
    <property type="evidence" value="ECO:0007669"/>
    <property type="project" value="TreeGrafter"/>
</dbReference>
<gene>
    <name evidence="3" type="primary">Cenpf_1</name>
    <name evidence="3" type="ORF">TROMEL_R06934</name>
</gene>
<dbReference type="OrthoDB" id="10255522at2759"/>
<dbReference type="PANTHER" id="PTHR18874:SF10">
    <property type="entry name" value="CENTROMERE PROTEIN F"/>
    <property type="match status" value="1"/>
</dbReference>
<feature type="domain" description="Centromere protein Cenp-F N-terminal" evidence="2">
    <location>
        <begin position="1"/>
        <end position="122"/>
    </location>
</feature>
<dbReference type="GO" id="GO:0000922">
    <property type="term" value="C:spindle pole"/>
    <property type="evidence" value="ECO:0007669"/>
    <property type="project" value="TreeGrafter"/>
</dbReference>
<dbReference type="GO" id="GO:0010389">
    <property type="term" value="P:regulation of G2/M transition of mitotic cell cycle"/>
    <property type="evidence" value="ECO:0007669"/>
    <property type="project" value="TreeGrafter"/>
</dbReference>
<feature type="non-terminal residue" evidence="3">
    <location>
        <position position="122"/>
    </location>
</feature>